<accession>A0A0D2E3M6</accession>
<dbReference type="HOGENOM" id="CLU_589287_0_0_1"/>
<name>A0A0D2E3M6_9EURO</name>
<keyword evidence="3" id="KW-1185">Reference proteome</keyword>
<feature type="region of interest" description="Disordered" evidence="1">
    <location>
        <begin position="420"/>
        <end position="466"/>
    </location>
</feature>
<sequence>MTDRSPPPFMPPPKRCDAQIQYYSRQPTVWIKDEKFGGRRYLVYVGQKLGADYENNILWACLVGHECQLRMRIHQEPLGSPLSFDQFFVGFTENRTYRLAAWLQPFIDYSNTGHKSVPPYMTSREAQPVIKDAVLATLDECAGHKIHTRSKPPRWLHDINKAEPPMMRGLEPRYWTPQPTTQSADLGPFCFDHKDKPGGVPWKDRTSKKISAQQSASSKLSNRDPGDATSASGFNGEQVWKPQVTKKQVISAKEDADQPDSAPSEVKPRSELDQQDITGHNTDLSENNKNAAITSTNDCHRQENKNTSSSRVGLSKSCTDSSAEVNAYPGTAVRDSIGKSHAAENSTERPSNNAHAVLQPFATEFERLLLQPVREKAANEIAEHLQKWRDGWIDLSGFETRIERSLSDVRVSIRMQRALVQSDAKAPVSNAGQKNDAAENRKKRSRSQSDGTCAAVQRTARRSRHV</sequence>
<feature type="compositionally biased region" description="Polar residues" evidence="1">
    <location>
        <begin position="275"/>
        <end position="297"/>
    </location>
</feature>
<feature type="region of interest" description="Disordered" evidence="1">
    <location>
        <begin position="171"/>
        <end position="316"/>
    </location>
</feature>
<protein>
    <submittedName>
        <fullName evidence="2">Uncharacterized protein</fullName>
    </submittedName>
</protein>
<dbReference type="AlphaFoldDB" id="A0A0D2E3M6"/>
<dbReference type="GeneID" id="27358022"/>
<dbReference type="RefSeq" id="XP_016262605.1">
    <property type="nucleotide sequence ID" value="XM_016407001.1"/>
</dbReference>
<proteinExistence type="predicted"/>
<evidence type="ECO:0000313" key="3">
    <source>
        <dbReference type="Proteomes" id="UP000053342"/>
    </source>
</evidence>
<gene>
    <name evidence="2" type="ORF">PV06_05948</name>
</gene>
<feature type="compositionally biased region" description="Low complexity" evidence="1">
    <location>
        <begin position="209"/>
        <end position="220"/>
    </location>
</feature>
<dbReference type="VEuPathDB" id="FungiDB:PV06_05948"/>
<reference evidence="2 3" key="1">
    <citation type="submission" date="2015-01" db="EMBL/GenBank/DDBJ databases">
        <title>The Genome Sequence of Exophiala oligosperma CBS72588.</title>
        <authorList>
            <consortium name="The Broad Institute Genomics Platform"/>
            <person name="Cuomo C."/>
            <person name="de Hoog S."/>
            <person name="Gorbushina A."/>
            <person name="Stielow B."/>
            <person name="Teixiera M."/>
            <person name="Abouelleil A."/>
            <person name="Chapman S.B."/>
            <person name="Priest M."/>
            <person name="Young S.K."/>
            <person name="Wortman J."/>
            <person name="Nusbaum C."/>
            <person name="Birren B."/>
        </authorList>
    </citation>
    <scope>NUCLEOTIDE SEQUENCE [LARGE SCALE GENOMIC DNA]</scope>
    <source>
        <strain evidence="2 3">CBS 72588</strain>
    </source>
</reference>
<dbReference type="Proteomes" id="UP000053342">
    <property type="component" value="Unassembled WGS sequence"/>
</dbReference>
<organism evidence="2 3">
    <name type="scientific">Exophiala oligosperma</name>
    <dbReference type="NCBI Taxonomy" id="215243"/>
    <lineage>
        <taxon>Eukaryota</taxon>
        <taxon>Fungi</taxon>
        <taxon>Dikarya</taxon>
        <taxon>Ascomycota</taxon>
        <taxon>Pezizomycotina</taxon>
        <taxon>Eurotiomycetes</taxon>
        <taxon>Chaetothyriomycetidae</taxon>
        <taxon>Chaetothyriales</taxon>
        <taxon>Herpotrichiellaceae</taxon>
        <taxon>Exophiala</taxon>
    </lineage>
</organism>
<feature type="compositionally biased region" description="Basic and acidic residues" evidence="1">
    <location>
        <begin position="191"/>
        <end position="207"/>
    </location>
</feature>
<dbReference type="EMBL" id="KN847336">
    <property type="protein sequence ID" value="KIW42389.1"/>
    <property type="molecule type" value="Genomic_DNA"/>
</dbReference>
<feature type="compositionally biased region" description="Polar residues" evidence="1">
    <location>
        <begin position="305"/>
        <end position="316"/>
    </location>
</feature>
<evidence type="ECO:0000313" key="2">
    <source>
        <dbReference type="EMBL" id="KIW42389.1"/>
    </source>
</evidence>
<dbReference type="OrthoDB" id="10556330at2759"/>
<evidence type="ECO:0000256" key="1">
    <source>
        <dbReference type="SAM" id="MobiDB-lite"/>
    </source>
</evidence>